<dbReference type="FunCoup" id="A0A401GE59">
    <property type="interactions" value="87"/>
</dbReference>
<dbReference type="SUPFAM" id="SSF55811">
    <property type="entry name" value="Nudix"/>
    <property type="match status" value="1"/>
</dbReference>
<dbReference type="InterPro" id="IPR049734">
    <property type="entry name" value="NudC-like_C"/>
</dbReference>
<dbReference type="Proteomes" id="UP000287166">
    <property type="component" value="Unassembled WGS sequence"/>
</dbReference>
<evidence type="ECO:0000256" key="9">
    <source>
        <dbReference type="ARBA" id="ARBA00023679"/>
    </source>
</evidence>
<dbReference type="PROSITE" id="PS51462">
    <property type="entry name" value="NUDIX"/>
    <property type="match status" value="1"/>
</dbReference>
<dbReference type="GO" id="GO:0046872">
    <property type="term" value="F:metal ion binding"/>
    <property type="evidence" value="ECO:0007669"/>
    <property type="project" value="UniProtKB-KW"/>
</dbReference>
<sequence length="464" mass="49972">MADAHVNFFGGSPLNRLSWLRSSPPFLNAIVLSPKTRWLLLQEGQPLLATDPSTRHRSLARLTTGDVRPLLGPEPFFAQGQHAGEFAPADDPSLEAGRLHGAPIVFLGLDEPQTTFANALPSSDFSGKGDAVDVAHKIEGTPYFSLDVSDVQKTELDEALQNSEVGKSGAQLAFADARAAMSSFDMFEAAVFAEARSLVDWQARNKFCAGCGSPVKPLWGGWKLVCSSLFPWSNGNGRKPCPTGTGLNNFAHPRSDAVVIMAPIDQTGTKILLGRNKKWPTRFYSAMAGFIEPGESLEDAVRRELWEEAGIAAWGVKYHSTQPWPFPANIMAGFYAVADSTQPLRTDLDNELEDAKWYTRDQVLDVIRYSEGILPTGTDLAKPLATPDAWTSSEEKATGVGTANPLAGDAVTTAEKAAAKAPDARSEVPFKLPPATAIAGVLIREWAHGRAGPDIRVQPVKGNL</sequence>
<reference evidence="12 13" key="1">
    <citation type="journal article" date="2018" name="Sci. Rep.">
        <title>Genome sequence of the cauliflower mushroom Sparassis crispa (Hanabiratake) and its association with beneficial usage.</title>
        <authorList>
            <person name="Kiyama R."/>
            <person name="Furutani Y."/>
            <person name="Kawaguchi K."/>
            <person name="Nakanishi T."/>
        </authorList>
    </citation>
    <scope>NUCLEOTIDE SEQUENCE [LARGE SCALE GENOMIC DNA]</scope>
</reference>
<dbReference type="InterPro" id="IPR015376">
    <property type="entry name" value="Znr_NADH_PPase"/>
</dbReference>
<gene>
    <name evidence="12" type="ORF">SCP_0301810</name>
</gene>
<dbReference type="PANTHER" id="PTHR42904">
    <property type="entry name" value="NUDIX HYDROLASE, NUDC SUBFAMILY"/>
    <property type="match status" value="1"/>
</dbReference>
<feature type="region of interest" description="Disordered" evidence="10">
    <location>
        <begin position="386"/>
        <end position="406"/>
    </location>
</feature>
<dbReference type="Pfam" id="PF09297">
    <property type="entry name" value="Zn_ribbon_NUD"/>
    <property type="match status" value="1"/>
</dbReference>
<dbReference type="PROSITE" id="PS00893">
    <property type="entry name" value="NUDIX_BOX"/>
    <property type="match status" value="1"/>
</dbReference>
<dbReference type="RefSeq" id="XP_027611379.1">
    <property type="nucleotide sequence ID" value="XM_027755578.1"/>
</dbReference>
<accession>A0A401GE59</accession>
<dbReference type="OrthoDB" id="10249612at2759"/>
<evidence type="ECO:0000313" key="12">
    <source>
        <dbReference type="EMBL" id="GBE80466.1"/>
    </source>
</evidence>
<dbReference type="Pfam" id="PF00293">
    <property type="entry name" value="NUDIX"/>
    <property type="match status" value="1"/>
</dbReference>
<keyword evidence="8" id="KW-0520">NAD</keyword>
<comment type="caution">
    <text evidence="12">The sequence shown here is derived from an EMBL/GenBank/DDBJ whole genome shotgun (WGS) entry which is preliminary data.</text>
</comment>
<proteinExistence type="inferred from homology"/>
<dbReference type="STRING" id="139825.A0A401GE59"/>
<dbReference type="EMBL" id="BFAD01000003">
    <property type="protein sequence ID" value="GBE80466.1"/>
    <property type="molecule type" value="Genomic_DNA"/>
</dbReference>
<dbReference type="GO" id="GO:0005777">
    <property type="term" value="C:peroxisome"/>
    <property type="evidence" value="ECO:0007669"/>
    <property type="project" value="TreeGrafter"/>
</dbReference>
<evidence type="ECO:0000256" key="3">
    <source>
        <dbReference type="ARBA" id="ARBA00009595"/>
    </source>
</evidence>
<evidence type="ECO:0000256" key="5">
    <source>
        <dbReference type="ARBA" id="ARBA00022723"/>
    </source>
</evidence>
<comment type="catalytic activity">
    <reaction evidence="9">
        <text>a 5'-end NAD(+)-phospho-ribonucleoside in mRNA + H2O = a 5'-end phospho-adenosine-phospho-ribonucleoside in mRNA + beta-nicotinamide D-ribonucleotide + 2 H(+)</text>
        <dbReference type="Rhea" id="RHEA:60876"/>
        <dbReference type="Rhea" id="RHEA-COMP:15698"/>
        <dbReference type="Rhea" id="RHEA-COMP:15719"/>
        <dbReference type="ChEBI" id="CHEBI:14649"/>
        <dbReference type="ChEBI" id="CHEBI:15377"/>
        <dbReference type="ChEBI" id="CHEBI:15378"/>
        <dbReference type="ChEBI" id="CHEBI:144029"/>
        <dbReference type="ChEBI" id="CHEBI:144051"/>
    </reaction>
    <physiologicalReaction direction="left-to-right" evidence="9">
        <dbReference type="Rhea" id="RHEA:60877"/>
    </physiologicalReaction>
</comment>
<evidence type="ECO:0000256" key="8">
    <source>
        <dbReference type="ARBA" id="ARBA00023027"/>
    </source>
</evidence>
<dbReference type="InParanoid" id="A0A401GE59"/>
<evidence type="ECO:0000256" key="2">
    <source>
        <dbReference type="ARBA" id="ARBA00001947"/>
    </source>
</evidence>
<protein>
    <recommendedName>
        <fullName evidence="4">NAD(+) diphosphatase</fullName>
        <ecNumber evidence="4">3.6.1.22</ecNumber>
    </recommendedName>
</protein>
<dbReference type="InterPro" id="IPR015797">
    <property type="entry name" value="NUDIX_hydrolase-like_dom_sf"/>
</dbReference>
<dbReference type="GO" id="GO:0005829">
    <property type="term" value="C:cytosol"/>
    <property type="evidence" value="ECO:0007669"/>
    <property type="project" value="TreeGrafter"/>
</dbReference>
<comment type="cofactor">
    <cofactor evidence="1">
        <name>Mg(2+)</name>
        <dbReference type="ChEBI" id="CHEBI:18420"/>
    </cofactor>
</comment>
<dbReference type="GO" id="GO:0035529">
    <property type="term" value="F:NADH pyrophosphatase activity"/>
    <property type="evidence" value="ECO:0007669"/>
    <property type="project" value="TreeGrafter"/>
</dbReference>
<dbReference type="InterPro" id="IPR000086">
    <property type="entry name" value="NUDIX_hydrolase_dom"/>
</dbReference>
<dbReference type="GeneID" id="38777383"/>
<keyword evidence="13" id="KW-1185">Reference proteome</keyword>
<dbReference type="Pfam" id="PF09296">
    <property type="entry name" value="NUDIX-like"/>
    <property type="match status" value="1"/>
</dbReference>
<comment type="similarity">
    <text evidence="3">Belongs to the Nudix hydrolase family. NudC subfamily.</text>
</comment>
<dbReference type="AlphaFoldDB" id="A0A401GE59"/>
<feature type="domain" description="Nudix hydrolase" evidence="11">
    <location>
        <begin position="253"/>
        <end position="382"/>
    </location>
</feature>
<evidence type="ECO:0000256" key="6">
    <source>
        <dbReference type="ARBA" id="ARBA00022801"/>
    </source>
</evidence>
<dbReference type="InterPro" id="IPR020084">
    <property type="entry name" value="NUDIX_hydrolase_CS"/>
</dbReference>
<keyword evidence="6" id="KW-0378">Hydrolase</keyword>
<evidence type="ECO:0000256" key="1">
    <source>
        <dbReference type="ARBA" id="ARBA00001946"/>
    </source>
</evidence>
<dbReference type="GO" id="GO:0006742">
    <property type="term" value="P:NADP+ catabolic process"/>
    <property type="evidence" value="ECO:0007669"/>
    <property type="project" value="TreeGrafter"/>
</dbReference>
<keyword evidence="7" id="KW-0460">Magnesium</keyword>
<dbReference type="InterPro" id="IPR015375">
    <property type="entry name" value="NADH_PPase-like_N"/>
</dbReference>
<evidence type="ECO:0000313" key="13">
    <source>
        <dbReference type="Proteomes" id="UP000287166"/>
    </source>
</evidence>
<evidence type="ECO:0000256" key="4">
    <source>
        <dbReference type="ARBA" id="ARBA00012381"/>
    </source>
</evidence>
<dbReference type="EC" id="3.6.1.22" evidence="4"/>
<dbReference type="CDD" id="cd03429">
    <property type="entry name" value="NUDIX_NADH_pyrophosphatase_Nudt13"/>
    <property type="match status" value="1"/>
</dbReference>
<dbReference type="Gene3D" id="3.90.79.20">
    <property type="match status" value="1"/>
</dbReference>
<organism evidence="12 13">
    <name type="scientific">Sparassis crispa</name>
    <dbReference type="NCBI Taxonomy" id="139825"/>
    <lineage>
        <taxon>Eukaryota</taxon>
        <taxon>Fungi</taxon>
        <taxon>Dikarya</taxon>
        <taxon>Basidiomycota</taxon>
        <taxon>Agaricomycotina</taxon>
        <taxon>Agaricomycetes</taxon>
        <taxon>Polyporales</taxon>
        <taxon>Sparassidaceae</taxon>
        <taxon>Sparassis</taxon>
    </lineage>
</organism>
<evidence type="ECO:0000256" key="10">
    <source>
        <dbReference type="SAM" id="MobiDB-lite"/>
    </source>
</evidence>
<keyword evidence="5" id="KW-0479">Metal-binding</keyword>
<dbReference type="Gene3D" id="3.90.79.10">
    <property type="entry name" value="Nucleoside Triphosphate Pyrophosphohydrolase"/>
    <property type="match status" value="1"/>
</dbReference>
<dbReference type="GO" id="GO:0019677">
    <property type="term" value="P:NAD+ catabolic process"/>
    <property type="evidence" value="ECO:0007669"/>
    <property type="project" value="TreeGrafter"/>
</dbReference>
<dbReference type="PANTHER" id="PTHR42904:SF6">
    <property type="entry name" value="NAD-CAPPED RNA HYDROLASE NUDT12"/>
    <property type="match status" value="1"/>
</dbReference>
<evidence type="ECO:0000256" key="7">
    <source>
        <dbReference type="ARBA" id="ARBA00022842"/>
    </source>
</evidence>
<dbReference type="InterPro" id="IPR050241">
    <property type="entry name" value="NAD-cap_RNA_hydrolase_NudC"/>
</dbReference>
<comment type="cofactor">
    <cofactor evidence="2">
        <name>Zn(2+)</name>
        <dbReference type="ChEBI" id="CHEBI:29105"/>
    </cofactor>
</comment>
<name>A0A401GE59_9APHY</name>
<evidence type="ECO:0000259" key="11">
    <source>
        <dbReference type="PROSITE" id="PS51462"/>
    </source>
</evidence>